<dbReference type="RefSeq" id="WP_035468588.1">
    <property type="nucleotide sequence ID" value="NZ_KB890171.1"/>
</dbReference>
<accession>A0A2N7X644</accession>
<comment type="caution">
    <text evidence="3">The sequence shown here is derived from an EMBL/GenBank/DDBJ whole genome shotgun (WGS) entry which is preliminary data.</text>
</comment>
<proteinExistence type="inferred from homology"/>
<dbReference type="EMBL" id="PNYC01000005">
    <property type="protein sequence ID" value="PMS37041.1"/>
    <property type="molecule type" value="Genomic_DNA"/>
</dbReference>
<dbReference type="CDD" id="cd02511">
    <property type="entry name" value="Beta4Glucosyltransferase"/>
    <property type="match status" value="1"/>
</dbReference>
<dbReference type="Gene3D" id="3.90.550.10">
    <property type="entry name" value="Spore Coat Polysaccharide Biosynthesis Protein SpsA, Chain A"/>
    <property type="match status" value="1"/>
</dbReference>
<comment type="similarity">
    <text evidence="1">Belongs to the glycosyltransferase 2 family. WaaE/KdtX subfamily.</text>
</comment>
<keyword evidence="3" id="KW-0808">Transferase</keyword>
<reference evidence="3 4" key="1">
    <citation type="submission" date="2018-01" db="EMBL/GenBank/DDBJ databases">
        <title>Whole genome analyses suggest that Burkholderia sensu lato contains two further novel genera in the rhizoxinica-symbiotica group Mycetohabitans gen. nov., and Trinickia gen. nov.: implications for the evolution of diazotrophy and nodulation in the Burkholderiaceae.</title>
        <authorList>
            <person name="Estrada-de los Santos P."/>
            <person name="Palmer M."/>
            <person name="Chavez-Ramirez B."/>
            <person name="Beukes C."/>
            <person name="Steenkamp E.T."/>
            <person name="Hirsch A.M."/>
            <person name="Manyaka P."/>
            <person name="Maluk M."/>
            <person name="Lafos M."/>
            <person name="Crook M."/>
            <person name="Gross E."/>
            <person name="Simon M.F."/>
            <person name="Bueno dos Reis Junior F."/>
            <person name="Poole P.S."/>
            <person name="Venter S.N."/>
            <person name="James E.K."/>
        </authorList>
    </citation>
    <scope>NUCLEOTIDE SEQUENCE [LARGE SCALE GENOMIC DNA]</scope>
    <source>
        <strain evidence="3 4">JPY 581</strain>
    </source>
</reference>
<dbReference type="PANTHER" id="PTHR43630">
    <property type="entry name" value="POLY-BETA-1,6-N-ACETYL-D-GLUCOSAMINE SYNTHASE"/>
    <property type="match status" value="1"/>
</dbReference>
<dbReference type="Pfam" id="PF00535">
    <property type="entry name" value="Glycos_transf_2"/>
    <property type="match status" value="1"/>
</dbReference>
<protein>
    <submittedName>
        <fullName evidence="3">Glycosyltransferase family 2 protein</fullName>
    </submittedName>
</protein>
<dbReference type="GO" id="GO:0016740">
    <property type="term" value="F:transferase activity"/>
    <property type="evidence" value="ECO:0007669"/>
    <property type="project" value="UniProtKB-KW"/>
</dbReference>
<dbReference type="STRING" id="863227.GCA_000373005_01936"/>
<dbReference type="SUPFAM" id="SSF53448">
    <property type="entry name" value="Nucleotide-diphospho-sugar transferases"/>
    <property type="match status" value="1"/>
</dbReference>
<dbReference type="InterPro" id="IPR029044">
    <property type="entry name" value="Nucleotide-diphossugar_trans"/>
</dbReference>
<dbReference type="PANTHER" id="PTHR43630:SF2">
    <property type="entry name" value="GLYCOSYLTRANSFERASE"/>
    <property type="match status" value="1"/>
</dbReference>
<evidence type="ECO:0000259" key="2">
    <source>
        <dbReference type="Pfam" id="PF00535"/>
    </source>
</evidence>
<keyword evidence="4" id="KW-1185">Reference proteome</keyword>
<dbReference type="OrthoDB" id="9815923at2"/>
<evidence type="ECO:0000313" key="3">
    <source>
        <dbReference type="EMBL" id="PMS37041.1"/>
    </source>
</evidence>
<name>A0A2N7X644_9BURK</name>
<gene>
    <name evidence="3" type="ORF">C0Z20_10000</name>
</gene>
<sequence>MSGVSVLILTKNEENDLPGCMESVIEWCDDIHVYDSFSTDRTVEIASRLGARVTRRQFDNWASHQNWGLANIKFKHEWVLYLDADERITPALAKEILAAAAAPGDFVAFDVRRRDFYRERWLKHVQATPYYIRLFKPAYIQYDRLVNPVTIVNGKKGRLSGYLDHQPFSKGIAHWVSRHNSYSSLEADQLLINESKSEKFELSKALLSRNFEVRRYHQKGLFSKLPFRPLLKFFVLYVVRRGFLDGGPGFSYALLQSIYEYFIVLKVDERLELRNAADPLLQNENRALSGDAQT</sequence>
<dbReference type="AlphaFoldDB" id="A0A2N7X644"/>
<dbReference type="Proteomes" id="UP000235777">
    <property type="component" value="Unassembled WGS sequence"/>
</dbReference>
<dbReference type="InterPro" id="IPR001173">
    <property type="entry name" value="Glyco_trans_2-like"/>
</dbReference>
<organism evidence="3 4">
    <name type="scientific">Trinickia symbiotica</name>
    <dbReference type="NCBI Taxonomy" id="863227"/>
    <lineage>
        <taxon>Bacteria</taxon>
        <taxon>Pseudomonadati</taxon>
        <taxon>Pseudomonadota</taxon>
        <taxon>Betaproteobacteria</taxon>
        <taxon>Burkholderiales</taxon>
        <taxon>Burkholderiaceae</taxon>
        <taxon>Trinickia</taxon>
    </lineage>
</organism>
<evidence type="ECO:0000313" key="4">
    <source>
        <dbReference type="Proteomes" id="UP000235777"/>
    </source>
</evidence>
<feature type="domain" description="Glycosyltransferase 2-like" evidence="2">
    <location>
        <begin position="5"/>
        <end position="138"/>
    </location>
</feature>
<evidence type="ECO:0000256" key="1">
    <source>
        <dbReference type="ARBA" id="ARBA00038494"/>
    </source>
</evidence>